<dbReference type="AlphaFoldDB" id="A0A5C3NAK8"/>
<organism evidence="2 3">
    <name type="scientific">Heliocybe sulcata</name>
    <dbReference type="NCBI Taxonomy" id="5364"/>
    <lineage>
        <taxon>Eukaryota</taxon>
        <taxon>Fungi</taxon>
        <taxon>Dikarya</taxon>
        <taxon>Basidiomycota</taxon>
        <taxon>Agaricomycotina</taxon>
        <taxon>Agaricomycetes</taxon>
        <taxon>Gloeophyllales</taxon>
        <taxon>Gloeophyllaceae</taxon>
        <taxon>Heliocybe</taxon>
    </lineage>
</organism>
<dbReference type="Proteomes" id="UP000305948">
    <property type="component" value="Unassembled WGS sequence"/>
</dbReference>
<evidence type="ECO:0000313" key="3">
    <source>
        <dbReference type="Proteomes" id="UP000305948"/>
    </source>
</evidence>
<dbReference type="EMBL" id="ML213507">
    <property type="protein sequence ID" value="TFK53496.1"/>
    <property type="molecule type" value="Genomic_DNA"/>
</dbReference>
<feature type="region of interest" description="Disordered" evidence="1">
    <location>
        <begin position="51"/>
        <end position="81"/>
    </location>
</feature>
<protein>
    <submittedName>
        <fullName evidence="2">Uncharacterized protein</fullName>
    </submittedName>
</protein>
<sequence length="81" mass="9159">MDLFLSGRVNRVSRATASPLSDALPQKFHETKDIRSRDHELWLIAYRPSRRSSDRDSIRGLSNNSRETIATNTGMKNDNAG</sequence>
<proteinExistence type="predicted"/>
<name>A0A5C3NAK8_9AGAM</name>
<evidence type="ECO:0000313" key="2">
    <source>
        <dbReference type="EMBL" id="TFK53496.1"/>
    </source>
</evidence>
<keyword evidence="3" id="KW-1185">Reference proteome</keyword>
<gene>
    <name evidence="2" type="ORF">OE88DRAFT_1655643</name>
</gene>
<accession>A0A5C3NAK8</accession>
<feature type="compositionally biased region" description="Polar residues" evidence="1">
    <location>
        <begin position="63"/>
        <end position="81"/>
    </location>
</feature>
<evidence type="ECO:0000256" key="1">
    <source>
        <dbReference type="SAM" id="MobiDB-lite"/>
    </source>
</evidence>
<reference evidence="2 3" key="1">
    <citation type="journal article" date="2019" name="Nat. Ecol. Evol.">
        <title>Megaphylogeny resolves global patterns of mushroom evolution.</title>
        <authorList>
            <person name="Varga T."/>
            <person name="Krizsan K."/>
            <person name="Foldi C."/>
            <person name="Dima B."/>
            <person name="Sanchez-Garcia M."/>
            <person name="Sanchez-Ramirez S."/>
            <person name="Szollosi G.J."/>
            <person name="Szarkandi J.G."/>
            <person name="Papp V."/>
            <person name="Albert L."/>
            <person name="Andreopoulos W."/>
            <person name="Angelini C."/>
            <person name="Antonin V."/>
            <person name="Barry K.W."/>
            <person name="Bougher N.L."/>
            <person name="Buchanan P."/>
            <person name="Buyck B."/>
            <person name="Bense V."/>
            <person name="Catcheside P."/>
            <person name="Chovatia M."/>
            <person name="Cooper J."/>
            <person name="Damon W."/>
            <person name="Desjardin D."/>
            <person name="Finy P."/>
            <person name="Geml J."/>
            <person name="Haridas S."/>
            <person name="Hughes K."/>
            <person name="Justo A."/>
            <person name="Karasinski D."/>
            <person name="Kautmanova I."/>
            <person name="Kiss B."/>
            <person name="Kocsube S."/>
            <person name="Kotiranta H."/>
            <person name="LaButti K.M."/>
            <person name="Lechner B.E."/>
            <person name="Liimatainen K."/>
            <person name="Lipzen A."/>
            <person name="Lukacs Z."/>
            <person name="Mihaltcheva S."/>
            <person name="Morgado L.N."/>
            <person name="Niskanen T."/>
            <person name="Noordeloos M.E."/>
            <person name="Ohm R.A."/>
            <person name="Ortiz-Santana B."/>
            <person name="Ovrebo C."/>
            <person name="Racz N."/>
            <person name="Riley R."/>
            <person name="Savchenko A."/>
            <person name="Shiryaev A."/>
            <person name="Soop K."/>
            <person name="Spirin V."/>
            <person name="Szebenyi C."/>
            <person name="Tomsovsky M."/>
            <person name="Tulloss R.E."/>
            <person name="Uehling J."/>
            <person name="Grigoriev I.V."/>
            <person name="Vagvolgyi C."/>
            <person name="Papp T."/>
            <person name="Martin F.M."/>
            <person name="Miettinen O."/>
            <person name="Hibbett D.S."/>
            <person name="Nagy L.G."/>
        </authorList>
    </citation>
    <scope>NUCLEOTIDE SEQUENCE [LARGE SCALE GENOMIC DNA]</scope>
    <source>
        <strain evidence="2 3">OMC1185</strain>
    </source>
</reference>